<dbReference type="FunFam" id="1.10.1200.10:FF:000005">
    <property type="entry name" value="Nonribosomal peptide synthetase 1"/>
    <property type="match status" value="1"/>
</dbReference>
<dbReference type="SMART" id="SM00824">
    <property type="entry name" value="PKS_TE"/>
    <property type="match status" value="1"/>
</dbReference>
<dbReference type="SMART" id="SM00823">
    <property type="entry name" value="PKS_PP"/>
    <property type="match status" value="2"/>
</dbReference>
<accession>A0A1M6N6A4</accession>
<comment type="similarity">
    <text evidence="2">Belongs to the ATP-dependent AMP-binding enzyme family.</text>
</comment>
<dbReference type="Pfam" id="PF13193">
    <property type="entry name" value="AMP-binding_C"/>
    <property type="match status" value="2"/>
</dbReference>
<dbReference type="CDD" id="cd19540">
    <property type="entry name" value="LCL_NRPS-like"/>
    <property type="match status" value="2"/>
</dbReference>
<evidence type="ECO:0000256" key="4">
    <source>
        <dbReference type="ARBA" id="ARBA00022553"/>
    </source>
</evidence>
<dbReference type="GO" id="GO:0044550">
    <property type="term" value="P:secondary metabolite biosynthetic process"/>
    <property type="evidence" value="ECO:0007669"/>
    <property type="project" value="TreeGrafter"/>
</dbReference>
<dbReference type="STRING" id="758803.SAMN05421803_11181"/>
<dbReference type="GO" id="GO:0008610">
    <property type="term" value="P:lipid biosynthetic process"/>
    <property type="evidence" value="ECO:0007669"/>
    <property type="project" value="UniProtKB-ARBA"/>
</dbReference>
<dbReference type="Gene3D" id="3.40.50.980">
    <property type="match status" value="4"/>
</dbReference>
<evidence type="ECO:0000256" key="1">
    <source>
        <dbReference type="ARBA" id="ARBA00001957"/>
    </source>
</evidence>
<dbReference type="InterPro" id="IPR001242">
    <property type="entry name" value="Condensation_dom"/>
</dbReference>
<dbReference type="EMBL" id="FQZK01000011">
    <property type="protein sequence ID" value="SHJ91239.1"/>
    <property type="molecule type" value="Genomic_DNA"/>
</dbReference>
<feature type="domain" description="Carrier" evidence="5">
    <location>
        <begin position="969"/>
        <end position="1044"/>
    </location>
</feature>
<evidence type="ECO:0000256" key="3">
    <source>
        <dbReference type="ARBA" id="ARBA00022450"/>
    </source>
</evidence>
<dbReference type="InterPro" id="IPR029058">
    <property type="entry name" value="AB_hydrolase_fold"/>
</dbReference>
<evidence type="ECO:0000259" key="5">
    <source>
        <dbReference type="PROSITE" id="PS50075"/>
    </source>
</evidence>
<evidence type="ECO:0000256" key="2">
    <source>
        <dbReference type="ARBA" id="ARBA00006432"/>
    </source>
</evidence>
<protein>
    <submittedName>
        <fullName evidence="6">Pristinamycin I synthase-3 and 4</fullName>
    </submittedName>
</protein>
<dbReference type="OrthoDB" id="3802848at2"/>
<dbReference type="Pfam" id="PF00668">
    <property type="entry name" value="Condensation"/>
    <property type="match status" value="2"/>
</dbReference>
<dbReference type="SUPFAM" id="SSF47336">
    <property type="entry name" value="ACP-like"/>
    <property type="match status" value="2"/>
</dbReference>
<dbReference type="FunFam" id="3.30.559.10:FF:000012">
    <property type="entry name" value="Non-ribosomal peptide synthetase"/>
    <property type="match status" value="2"/>
</dbReference>
<dbReference type="Proteomes" id="UP000184452">
    <property type="component" value="Unassembled WGS sequence"/>
</dbReference>
<dbReference type="PROSITE" id="PS00012">
    <property type="entry name" value="PHOSPHOPANTETHEINE"/>
    <property type="match status" value="2"/>
</dbReference>
<name>A0A1M6N6A4_9ACTN</name>
<comment type="cofactor">
    <cofactor evidence="1">
        <name>pantetheine 4'-phosphate</name>
        <dbReference type="ChEBI" id="CHEBI:47942"/>
    </cofactor>
</comment>
<dbReference type="RefSeq" id="WP_073380586.1">
    <property type="nucleotide sequence ID" value="NZ_FQZK01000011.1"/>
</dbReference>
<dbReference type="InterPro" id="IPR025110">
    <property type="entry name" value="AMP-bd_C"/>
</dbReference>
<dbReference type="PROSITE" id="PS50075">
    <property type="entry name" value="CARRIER"/>
    <property type="match status" value="2"/>
</dbReference>
<dbReference type="InterPro" id="IPR009081">
    <property type="entry name" value="PP-bd_ACP"/>
</dbReference>
<dbReference type="Pfam" id="PF00550">
    <property type="entry name" value="PP-binding"/>
    <property type="match status" value="2"/>
</dbReference>
<proteinExistence type="inferred from homology"/>
<keyword evidence="4" id="KW-0597">Phosphoprotein</keyword>
<dbReference type="Gene3D" id="1.10.1200.10">
    <property type="entry name" value="ACP-like"/>
    <property type="match status" value="1"/>
</dbReference>
<dbReference type="InterPro" id="IPR036736">
    <property type="entry name" value="ACP-like_sf"/>
</dbReference>
<dbReference type="GO" id="GO:0031177">
    <property type="term" value="F:phosphopantetheine binding"/>
    <property type="evidence" value="ECO:0007669"/>
    <property type="project" value="InterPro"/>
</dbReference>
<dbReference type="Gene3D" id="3.30.300.30">
    <property type="match status" value="2"/>
</dbReference>
<sequence>MIPLSYAQRRLWFLDRLEGPGATYNIPVALRLEGGLDPAALESALGDVVERHESLRTVFPSDEGDPYQRILPAESARPVLRVEEVAGDGVADRVDGLAREAFDLESEIPLHATLLRLGPDEHVLVLVVHHIAGDGWSMAPLLRDLSEAYRARLDGGAPGWEPLAVQYADYALWQQDLLDGEEDGESLAAEQLAHWSGVLAGLPDVIELPVDRARPARPSHRGGMAPISLPADLHRDLLALAQEHDATLFMVLQAALAATLTRMGAGTDVPLGTPVAGRGDEELEDLVGFFVNTLVLRTDTSGDPTFTELLERVRERTLADLEHQDVPFDRLVEVLNPTRSTAHQPLFQVMVALQNNARADLDLPGLTASEVPFSTGTAKFDLTFILTEDYGPDGGPAGLGGALEYAADLFDAETAAALVERLGRVLTAVAHRPSTPIGDIDLLSEQERHRVLVEWNDTAAPLPEGSVVDLFLAQAAAAPDAVAVEGEAGSLTYAELERTSAAVAAALADAGVRPGDPVALAMERSVDLVSVTLGVLRAGALYAPLHASHPAERLALILDDCGARVLVADAAMAGAVEAVTAAGADLPVLWAAELVAGDRTAPDTAPAPRDSAYVMFTSGSTGRPKGVVVGHRDVVALAADRRWRGGAHERVLFRSPHAFDAATYELWVPLLNGGRVVVAPGETDVATVRRVLDRHRVTAVFLTTALFNLISEEDPALLAGVRAVLTGGEFVSPAAVARVVRACPDTAVSHVYGPTETTTFATAFEVPADLAEEDRVPIGRPLDNTRVYVLDERLRPVPVGVPGELYIAGRGVARGYLGRPDLTAERFLPDPFGAAGDRMYRTGDLVSWDRQGRIVFQGRVDDQVKVRGFRIELGEIEAVTAAADEVAQAVVLVHRDPAGERRLVAYAVPAAGAVIDPLALRARLGAVLPDYMVPAAVVVLEALPLNANAKVDRRALPEPDFGALSAGRAPRDAREEILCGLFAQVLGLESVTIDDSFFDLGGHSLLAARLTARVRTALGAEFTLKDLFRAPTVAEAAALLAAAEGTNAAVVRPLAAVAERPERVPLSYAQRRLWFLDRLEGPGATYNIPVALRLEGDLDPDALRAALDDVVERHESLRTVFEQVDGEPYQRILPARESAAVLETAAVDPEGFPGALDRVVTRTFDLESEPPLHTTLLRLGPDEHVLVLVLHHIAGDGWSMAPLLRDLSEAYAARLGGGAPRWSPLAVQYADYALWQRDLLEDEQGPAAAQADHWRTSLAGIPDVVELPVDRARPARASHRGGIAPVELPAGLHRDLLALARRHHVTLFMVVQAALAALLDRMGAGDDVPLGTPVAGRGDEALDDLVGFFVNTLVLRTDTSGDPTFAELLARVREADLAAFAHQDLPFDRLVEVLNPVRSTAHQPLFQVMVALQNNARADLALPGLTASEVPFSTGTAKFDLTFVLAEEYGPGGEPAGLGGGLEYATDLFDAGTAAALVERLGRVLAAAAADPDARVRDIPLLSDDEREDIRAYNDTASPHRPGALVHELFEERVRETPDAVALVAGDERLTYAELDGRADRLARHLVAAGALPESAVAVLVDRSVHQLVATLAVVKCGAAYVPLAGSFPPARVRTIMAETGAAVLVTDTGWSTGEVAAGEAAHGTAVVVADDLPADPPDHVRPRGGVGDLALLYVMFTSGSTGRPKGVAVDHRNVVHLAADRCWDGDRHDRVMVHSAYGFDASTYEIWVPLLRGRTLVLAPRTDGDARVLADTIRDHGVTAAYFTTGLFNVMADECVEALALLKEVWTSGDVASPAAVDRVLRHCPGTAVVHGYGPTETTVWSSYQTFPVVPGDRGGARTLGDLTLGDPMDDTAMYVLDDRLRPVPPGATGELYVGGSHVARGYAGRSDLTSERFVADPYGAEGSRMYRTGDLVRWTPHKEVRFLGRVDGQLKIRGFRIEPVEVEAALAARPGIGRCAVVVREDRPGDKRLVAYVVPEPGHAPDPAALRESMAESLPDYMIPSLFVTMDDLPLTGNGKLDRRALPAPDYGALARSRDAVTPREELVCRVFAEVLGLERVGVDDSFFDLGGHSLLATRLIGRINDATGMELQVKDLFRAPTVAGLLGGESRVGAWDPLLPIQPDGDAPPLFCIHPASGMAWSFSGLPRLLGPGQPVHGMQSPVLTGAEPAADVEALAADYLERIRSVRPRGPYRLLGYSFGGMVAHAVASLLQEDGEEVEFLALVDSYPAQALGPVTAPDHDQFMAMLLGRVPDPGAPGTGRPFDPAAAVRELRAADPVMAGFAEEEVAALVTAAVGHVDIAQRFVPRRHEGDVTFFQATLGRPEGAPEPGAWSAHVGGDIDVHRIEATHAQMTEPGPIALIGRVLAEKFDTTRDAARGAMRSER</sequence>
<dbReference type="InterPro" id="IPR001031">
    <property type="entry name" value="Thioesterase"/>
</dbReference>
<dbReference type="InterPro" id="IPR020806">
    <property type="entry name" value="PKS_PP-bd"/>
</dbReference>
<dbReference type="InterPro" id="IPR023213">
    <property type="entry name" value="CAT-like_dom_sf"/>
</dbReference>
<dbReference type="PROSITE" id="PS00455">
    <property type="entry name" value="AMP_BINDING"/>
    <property type="match status" value="2"/>
</dbReference>
<dbReference type="Gene3D" id="3.30.559.30">
    <property type="entry name" value="Nonribosomal peptide synthetase, condensation domain"/>
    <property type="match status" value="2"/>
</dbReference>
<reference evidence="6 7" key="1">
    <citation type="submission" date="2016-11" db="EMBL/GenBank/DDBJ databases">
        <authorList>
            <person name="Jaros S."/>
            <person name="Januszkiewicz K."/>
            <person name="Wedrychowicz H."/>
        </authorList>
    </citation>
    <scope>NUCLEOTIDE SEQUENCE [LARGE SCALE GENOMIC DNA]</scope>
    <source>
        <strain evidence="6 7">CGMCC 4.5723</strain>
    </source>
</reference>
<dbReference type="InterPro" id="IPR020845">
    <property type="entry name" value="AMP-binding_CS"/>
</dbReference>
<dbReference type="Pfam" id="PF00975">
    <property type="entry name" value="Thioesterase"/>
    <property type="match status" value="1"/>
</dbReference>
<evidence type="ECO:0000313" key="7">
    <source>
        <dbReference type="Proteomes" id="UP000184452"/>
    </source>
</evidence>
<gene>
    <name evidence="6" type="ORF">SAMN05421803_11181</name>
</gene>
<dbReference type="PANTHER" id="PTHR45527:SF1">
    <property type="entry name" value="FATTY ACID SYNTHASE"/>
    <property type="match status" value="1"/>
</dbReference>
<feature type="domain" description="Carrier" evidence="5">
    <location>
        <begin position="2037"/>
        <end position="2112"/>
    </location>
</feature>
<dbReference type="FunFam" id="1.10.1200.10:FF:000016">
    <property type="entry name" value="Non-ribosomal peptide synthase"/>
    <property type="match status" value="1"/>
</dbReference>
<dbReference type="SUPFAM" id="SSF53474">
    <property type="entry name" value="alpha/beta-Hydrolases"/>
    <property type="match status" value="1"/>
</dbReference>
<dbReference type="Pfam" id="PF00501">
    <property type="entry name" value="AMP-binding"/>
    <property type="match status" value="2"/>
</dbReference>
<dbReference type="InterPro" id="IPR045851">
    <property type="entry name" value="AMP-bd_C_sf"/>
</dbReference>
<dbReference type="SUPFAM" id="SSF56801">
    <property type="entry name" value="Acetyl-CoA synthetase-like"/>
    <property type="match status" value="2"/>
</dbReference>
<dbReference type="SUPFAM" id="SSF52777">
    <property type="entry name" value="CoA-dependent acyltransferases"/>
    <property type="match status" value="4"/>
</dbReference>
<dbReference type="CDD" id="cd12117">
    <property type="entry name" value="A_NRPS_Srf_like"/>
    <property type="match status" value="2"/>
</dbReference>
<dbReference type="FunFam" id="3.30.300.30:FF:000010">
    <property type="entry name" value="Enterobactin synthetase component F"/>
    <property type="match status" value="2"/>
</dbReference>
<dbReference type="GO" id="GO:0072330">
    <property type="term" value="P:monocarboxylic acid biosynthetic process"/>
    <property type="evidence" value="ECO:0007669"/>
    <property type="project" value="UniProtKB-ARBA"/>
</dbReference>
<dbReference type="GO" id="GO:0043041">
    <property type="term" value="P:amino acid activation for nonribosomal peptide biosynthetic process"/>
    <property type="evidence" value="ECO:0007669"/>
    <property type="project" value="TreeGrafter"/>
</dbReference>
<dbReference type="InterPro" id="IPR010071">
    <property type="entry name" value="AA_adenyl_dom"/>
</dbReference>
<dbReference type="InterPro" id="IPR006162">
    <property type="entry name" value="Ppantetheine_attach_site"/>
</dbReference>
<dbReference type="GO" id="GO:0005829">
    <property type="term" value="C:cytosol"/>
    <property type="evidence" value="ECO:0007669"/>
    <property type="project" value="TreeGrafter"/>
</dbReference>
<dbReference type="Gene3D" id="3.30.559.10">
    <property type="entry name" value="Chloramphenicol acetyltransferase-like domain"/>
    <property type="match status" value="2"/>
</dbReference>
<dbReference type="NCBIfam" id="TIGR01733">
    <property type="entry name" value="AA-adenyl-dom"/>
    <property type="match status" value="2"/>
</dbReference>
<evidence type="ECO:0000313" key="6">
    <source>
        <dbReference type="EMBL" id="SHJ91239.1"/>
    </source>
</evidence>
<dbReference type="Gene3D" id="3.40.50.1820">
    <property type="entry name" value="alpha/beta hydrolase"/>
    <property type="match status" value="1"/>
</dbReference>
<organism evidence="6 7">
    <name type="scientific">Nocardiopsis flavescens</name>
    <dbReference type="NCBI Taxonomy" id="758803"/>
    <lineage>
        <taxon>Bacteria</taxon>
        <taxon>Bacillati</taxon>
        <taxon>Actinomycetota</taxon>
        <taxon>Actinomycetes</taxon>
        <taxon>Streptosporangiales</taxon>
        <taxon>Nocardiopsidaceae</taxon>
        <taxon>Nocardiopsis</taxon>
    </lineage>
</organism>
<keyword evidence="3" id="KW-0596">Phosphopantetheine</keyword>
<dbReference type="PANTHER" id="PTHR45527">
    <property type="entry name" value="NONRIBOSOMAL PEPTIDE SYNTHETASE"/>
    <property type="match status" value="1"/>
</dbReference>
<dbReference type="Gene3D" id="2.30.38.10">
    <property type="entry name" value="Luciferase, Domain 3"/>
    <property type="match status" value="2"/>
</dbReference>
<dbReference type="FunFam" id="2.30.38.10:FF:000001">
    <property type="entry name" value="Non-ribosomal peptide synthetase PvdI"/>
    <property type="match status" value="2"/>
</dbReference>
<dbReference type="InterPro" id="IPR020802">
    <property type="entry name" value="TesA-like"/>
</dbReference>
<keyword evidence="7" id="KW-1185">Reference proteome</keyword>
<dbReference type="InterPro" id="IPR000873">
    <property type="entry name" value="AMP-dep_synth/lig_dom"/>
</dbReference>
<dbReference type="GO" id="GO:0003824">
    <property type="term" value="F:catalytic activity"/>
    <property type="evidence" value="ECO:0007669"/>
    <property type="project" value="InterPro"/>
</dbReference>